<organism evidence="1 2">
    <name type="scientific">Fulvivirga kasyanovii</name>
    <dbReference type="NCBI Taxonomy" id="396812"/>
    <lineage>
        <taxon>Bacteria</taxon>
        <taxon>Pseudomonadati</taxon>
        <taxon>Bacteroidota</taxon>
        <taxon>Cytophagia</taxon>
        <taxon>Cytophagales</taxon>
        <taxon>Fulvivirgaceae</taxon>
        <taxon>Fulvivirga</taxon>
    </lineage>
</organism>
<dbReference type="InterPro" id="IPR008969">
    <property type="entry name" value="CarboxyPept-like_regulatory"/>
</dbReference>
<protein>
    <recommendedName>
        <fullName evidence="3">Carboxypeptidase-like regulatory domain-containing protein</fullName>
    </recommendedName>
</protein>
<evidence type="ECO:0000313" key="1">
    <source>
        <dbReference type="EMBL" id="MTI24295.1"/>
    </source>
</evidence>
<proteinExistence type="predicted"/>
<dbReference type="Pfam" id="PF13715">
    <property type="entry name" value="CarbopepD_reg_2"/>
    <property type="match status" value="1"/>
</dbReference>
<dbReference type="EMBL" id="SMLW01000393">
    <property type="protein sequence ID" value="MTI24295.1"/>
    <property type="molecule type" value="Genomic_DNA"/>
</dbReference>
<evidence type="ECO:0008006" key="3">
    <source>
        <dbReference type="Google" id="ProtNLM"/>
    </source>
</evidence>
<sequence length="158" mass="18415">MVIFLLTLFLLISFLCKGQVRTITGKIVDEFEFEPIPEVRIHNGDTVRLGTTDRNGNFEIELLSGVDELLLSFIGMEWTLIKVPANCNDLEIIMIADGTYDFMTIRKVNRKRYRIFKDLNNKHLQAYEKGIFTSNAPCFTYIFHKYLNNNGFHQQQQD</sequence>
<dbReference type="Proteomes" id="UP000798808">
    <property type="component" value="Unassembled WGS sequence"/>
</dbReference>
<gene>
    <name evidence="1" type="ORF">E1163_04990</name>
</gene>
<name>A0ABW9RK36_9BACT</name>
<comment type="caution">
    <text evidence="1">The sequence shown here is derived from an EMBL/GenBank/DDBJ whole genome shotgun (WGS) entry which is preliminary data.</text>
</comment>
<reference evidence="1 2" key="1">
    <citation type="submission" date="2019-02" db="EMBL/GenBank/DDBJ databases">
        <authorList>
            <person name="Goldberg S.R."/>
            <person name="Haltli B.A."/>
            <person name="Correa H."/>
            <person name="Russell K.G."/>
        </authorList>
    </citation>
    <scope>NUCLEOTIDE SEQUENCE [LARGE SCALE GENOMIC DNA]</scope>
    <source>
        <strain evidence="1 2">JCM 16186</strain>
    </source>
</reference>
<keyword evidence="2" id="KW-1185">Reference proteome</keyword>
<dbReference type="SUPFAM" id="SSF49464">
    <property type="entry name" value="Carboxypeptidase regulatory domain-like"/>
    <property type="match status" value="1"/>
</dbReference>
<evidence type="ECO:0000313" key="2">
    <source>
        <dbReference type="Proteomes" id="UP000798808"/>
    </source>
</evidence>
<accession>A0ABW9RK36</accession>